<dbReference type="OrthoDB" id="3269001at2759"/>
<comment type="caution">
    <text evidence="1">The sequence shown here is derived from an EMBL/GenBank/DDBJ whole genome shotgun (WGS) entry which is preliminary data.</text>
</comment>
<evidence type="ECO:0000313" key="1">
    <source>
        <dbReference type="EMBL" id="KNZ59456.1"/>
    </source>
</evidence>
<dbReference type="VEuPathDB" id="FungiDB:VP01_1729g8"/>
<evidence type="ECO:0000313" key="2">
    <source>
        <dbReference type="Proteomes" id="UP000037035"/>
    </source>
</evidence>
<protein>
    <submittedName>
        <fullName evidence="1">Uncharacterized protein</fullName>
    </submittedName>
</protein>
<dbReference type="AlphaFoldDB" id="A0A0L6VF96"/>
<proteinExistence type="predicted"/>
<dbReference type="Proteomes" id="UP000037035">
    <property type="component" value="Unassembled WGS sequence"/>
</dbReference>
<sequence length="82" mass="9097">MRYKPGYTYLPGITPATNQPNMTTISNILNVLVDKLLQMNEVTMVTHQFLHGHKVIVSTSIASDTDGVSMGDKSKMMNQGRQ</sequence>
<accession>A0A0L6VF96</accession>
<gene>
    <name evidence="1" type="ORF">VP01_1729g8</name>
</gene>
<reference evidence="1 2" key="1">
    <citation type="submission" date="2015-08" db="EMBL/GenBank/DDBJ databases">
        <title>Next Generation Sequencing and Analysis of the Genome of Puccinia sorghi L Schw, the Causal Agent of Maize Common Rust.</title>
        <authorList>
            <person name="Rochi L."/>
            <person name="Burguener G."/>
            <person name="Darino M."/>
            <person name="Turjanski A."/>
            <person name="Kreff E."/>
            <person name="Dieguez M.J."/>
            <person name="Sacco F."/>
        </authorList>
    </citation>
    <scope>NUCLEOTIDE SEQUENCE [LARGE SCALE GENOMIC DNA]</scope>
    <source>
        <strain evidence="1 2">RO10H11247</strain>
    </source>
</reference>
<dbReference type="EMBL" id="LAVV01006536">
    <property type="protein sequence ID" value="KNZ59456.1"/>
    <property type="molecule type" value="Genomic_DNA"/>
</dbReference>
<name>A0A0L6VF96_9BASI</name>
<keyword evidence="2" id="KW-1185">Reference proteome</keyword>
<organism evidence="1 2">
    <name type="scientific">Puccinia sorghi</name>
    <dbReference type="NCBI Taxonomy" id="27349"/>
    <lineage>
        <taxon>Eukaryota</taxon>
        <taxon>Fungi</taxon>
        <taxon>Dikarya</taxon>
        <taxon>Basidiomycota</taxon>
        <taxon>Pucciniomycotina</taxon>
        <taxon>Pucciniomycetes</taxon>
        <taxon>Pucciniales</taxon>
        <taxon>Pucciniaceae</taxon>
        <taxon>Puccinia</taxon>
    </lineage>
</organism>